<dbReference type="Pfam" id="PF09955">
    <property type="entry name" value="DUF2189"/>
    <property type="match status" value="1"/>
</dbReference>
<name>A0A0F9VHM8_9ZZZZ</name>
<comment type="caution">
    <text evidence="2">The sequence shown here is derived from an EMBL/GenBank/DDBJ whole genome shotgun (WGS) entry which is preliminary data.</text>
</comment>
<feature type="transmembrane region" description="Helical" evidence="1">
    <location>
        <begin position="71"/>
        <end position="94"/>
    </location>
</feature>
<gene>
    <name evidence="2" type="ORF">LCGC14_0084690</name>
</gene>
<dbReference type="AlphaFoldDB" id="A0A0F9VHM8"/>
<proteinExistence type="predicted"/>
<feature type="transmembrane region" description="Helical" evidence="1">
    <location>
        <begin position="45"/>
        <end position="65"/>
    </location>
</feature>
<keyword evidence="1" id="KW-1133">Transmembrane helix</keyword>
<sequence>MANFHVLEGGEKTVARPVVRQIEIADVFDALRRGFDDFWEKPSHYVFLCLIYPVMGLILITWSSGGNALQLIYPLMSGFALLGPLAAIGLYEISRRRELGLDTSWLHALEVRNSPAIPAIIAVGLLLLGLFIAWIFTAQALYQWLYGSAEPASITAFIYDVLTTGRGWALIILGNFLGLLFALVVLSTTVVAFPLLLDRDVGAYAAIQTSAEVMLANPVPTMLWGLIVAAGLLIGSLPLLVGLAIVIPVLGHATWHLYRKAVVPPVADAEKRVAPR</sequence>
<organism evidence="2">
    <name type="scientific">marine sediment metagenome</name>
    <dbReference type="NCBI Taxonomy" id="412755"/>
    <lineage>
        <taxon>unclassified sequences</taxon>
        <taxon>metagenomes</taxon>
        <taxon>ecological metagenomes</taxon>
    </lineage>
</organism>
<reference evidence="2" key="1">
    <citation type="journal article" date="2015" name="Nature">
        <title>Complex archaea that bridge the gap between prokaryotes and eukaryotes.</title>
        <authorList>
            <person name="Spang A."/>
            <person name="Saw J.H."/>
            <person name="Jorgensen S.L."/>
            <person name="Zaremba-Niedzwiedzka K."/>
            <person name="Martijn J."/>
            <person name="Lind A.E."/>
            <person name="van Eijk R."/>
            <person name="Schleper C."/>
            <person name="Guy L."/>
            <person name="Ettema T.J."/>
        </authorList>
    </citation>
    <scope>NUCLEOTIDE SEQUENCE</scope>
</reference>
<accession>A0A0F9VHM8</accession>
<protein>
    <recommendedName>
        <fullName evidence="3">Cytochrome C oxidase subunit I</fullName>
    </recommendedName>
</protein>
<evidence type="ECO:0000256" key="1">
    <source>
        <dbReference type="SAM" id="Phobius"/>
    </source>
</evidence>
<dbReference type="EMBL" id="LAZR01000022">
    <property type="protein sequence ID" value="KKO04641.1"/>
    <property type="molecule type" value="Genomic_DNA"/>
</dbReference>
<evidence type="ECO:0008006" key="3">
    <source>
        <dbReference type="Google" id="ProtNLM"/>
    </source>
</evidence>
<dbReference type="InterPro" id="IPR018692">
    <property type="entry name" value="DUF2189"/>
</dbReference>
<evidence type="ECO:0000313" key="2">
    <source>
        <dbReference type="EMBL" id="KKO04641.1"/>
    </source>
</evidence>
<keyword evidence="1" id="KW-0472">Membrane</keyword>
<feature type="transmembrane region" description="Helical" evidence="1">
    <location>
        <begin position="223"/>
        <end position="250"/>
    </location>
</feature>
<feature type="transmembrane region" description="Helical" evidence="1">
    <location>
        <begin position="115"/>
        <end position="136"/>
    </location>
</feature>
<keyword evidence="1" id="KW-0812">Transmembrane</keyword>
<feature type="transmembrane region" description="Helical" evidence="1">
    <location>
        <begin position="169"/>
        <end position="193"/>
    </location>
</feature>